<sequence>MRERLSNRRYAETFDFVHTNPEGKGSEFRATVGTYEDGRVGEVFVNFILKGRHKPSTDQDINVRDAAILLSFALQNGTRLADIAPAMTRGEGGEPHGIMGTLLDQLVEFEAKMEGVSDA</sequence>
<dbReference type="KEGG" id="hdi:HDIA_0704"/>
<evidence type="ECO:0000313" key="2">
    <source>
        <dbReference type="Proteomes" id="UP000223606"/>
    </source>
</evidence>
<proteinExistence type="predicted"/>
<keyword evidence="2" id="KW-1185">Reference proteome</keyword>
<name>A0A2C9D440_9HYPH</name>
<accession>A0A2C9D440</accession>
<protein>
    <submittedName>
        <fullName evidence="1">Uncharacterized protein</fullName>
    </submittedName>
</protein>
<dbReference type="Proteomes" id="UP000223606">
    <property type="component" value="Chromosome 1"/>
</dbReference>
<gene>
    <name evidence="1" type="ORF">HDIA_0704</name>
</gene>
<dbReference type="EMBL" id="LT960614">
    <property type="protein sequence ID" value="SON54245.1"/>
    <property type="molecule type" value="Genomic_DNA"/>
</dbReference>
<reference evidence="2" key="1">
    <citation type="submission" date="2017-09" db="EMBL/GenBank/DDBJ databases">
        <title>Genome sequence of Nannocystis excedens DSM 71.</title>
        <authorList>
            <person name="Blom J."/>
        </authorList>
    </citation>
    <scope>NUCLEOTIDE SEQUENCE [LARGE SCALE GENOMIC DNA]</scope>
    <source>
        <strain evidence="2">type strain: E19</strain>
    </source>
</reference>
<organism evidence="1 2">
    <name type="scientific">Hartmannibacter diazotrophicus</name>
    <dbReference type="NCBI Taxonomy" id="1482074"/>
    <lineage>
        <taxon>Bacteria</taxon>
        <taxon>Pseudomonadati</taxon>
        <taxon>Pseudomonadota</taxon>
        <taxon>Alphaproteobacteria</taxon>
        <taxon>Hyphomicrobiales</taxon>
        <taxon>Pleomorphomonadaceae</taxon>
        <taxon>Hartmannibacter</taxon>
    </lineage>
</organism>
<evidence type="ECO:0000313" key="1">
    <source>
        <dbReference type="EMBL" id="SON54245.1"/>
    </source>
</evidence>
<dbReference type="AlphaFoldDB" id="A0A2C9D440"/>